<dbReference type="GO" id="GO:0005886">
    <property type="term" value="C:plasma membrane"/>
    <property type="evidence" value="ECO:0007669"/>
    <property type="project" value="TreeGrafter"/>
</dbReference>
<keyword evidence="8" id="KW-1185">Reference proteome</keyword>
<accession>A0A098ENL0</accession>
<evidence type="ECO:0000256" key="2">
    <source>
        <dbReference type="ARBA" id="ARBA00008974"/>
    </source>
</evidence>
<feature type="transmembrane region" description="Helical" evidence="6">
    <location>
        <begin position="141"/>
        <end position="164"/>
    </location>
</feature>
<comment type="similarity">
    <text evidence="2">Belongs to the purine-cytosine permease (2.A.39) family.</text>
</comment>
<dbReference type="Gene3D" id="1.10.4160.10">
    <property type="entry name" value="Hydantoin permease"/>
    <property type="match status" value="1"/>
</dbReference>
<evidence type="ECO:0000256" key="1">
    <source>
        <dbReference type="ARBA" id="ARBA00004141"/>
    </source>
</evidence>
<feature type="transmembrane region" description="Helical" evidence="6">
    <location>
        <begin position="401"/>
        <end position="419"/>
    </location>
</feature>
<dbReference type="InterPro" id="IPR001248">
    <property type="entry name" value="Pur-cyt_permease"/>
</dbReference>
<evidence type="ECO:0000256" key="6">
    <source>
        <dbReference type="SAM" id="Phobius"/>
    </source>
</evidence>
<dbReference type="Pfam" id="PF02133">
    <property type="entry name" value="Transp_cyt_pur"/>
    <property type="match status" value="1"/>
</dbReference>
<dbReference type="InterPro" id="IPR030191">
    <property type="entry name" value="CodB"/>
</dbReference>
<feature type="transmembrane region" description="Helical" evidence="6">
    <location>
        <begin position="377"/>
        <end position="395"/>
    </location>
</feature>
<dbReference type="EMBL" id="CCXS01000001">
    <property type="protein sequence ID" value="CEG23874.1"/>
    <property type="molecule type" value="Genomic_DNA"/>
</dbReference>
<comment type="subcellular location">
    <subcellularLocation>
        <location evidence="1">Membrane</location>
        <topology evidence="1">Multi-pass membrane protein</topology>
    </subcellularLocation>
</comment>
<feature type="transmembrane region" description="Helical" evidence="6">
    <location>
        <begin position="319"/>
        <end position="338"/>
    </location>
</feature>
<feature type="transmembrane region" description="Helical" evidence="6">
    <location>
        <begin position="344"/>
        <end position="365"/>
    </location>
</feature>
<dbReference type="RefSeq" id="WP_052652912.1">
    <property type="nucleotide sequence ID" value="NZ_CCXS01000001.1"/>
</dbReference>
<keyword evidence="4 6" id="KW-1133">Transmembrane helix</keyword>
<protein>
    <submittedName>
        <fullName evidence="7">Cytosine permease</fullName>
    </submittedName>
</protein>
<feature type="transmembrane region" description="Helical" evidence="6">
    <location>
        <begin position="277"/>
        <end position="298"/>
    </location>
</feature>
<dbReference type="STRING" id="1499687.BN1080_02881"/>
<feature type="transmembrane region" description="Helical" evidence="6">
    <location>
        <begin position="209"/>
        <end position="229"/>
    </location>
</feature>
<proteinExistence type="inferred from homology"/>
<keyword evidence="5 6" id="KW-0472">Membrane</keyword>
<evidence type="ECO:0000256" key="3">
    <source>
        <dbReference type="ARBA" id="ARBA00022692"/>
    </source>
</evidence>
<evidence type="ECO:0000313" key="8">
    <source>
        <dbReference type="Proteomes" id="UP000043699"/>
    </source>
</evidence>
<sequence>MGKKGSTNAVGKDEALAAIPGDKRQHWLTPAMIFGGLEFTIPVLMVGATLAGAFGMSEIFWILLVSLFIIQWIGNAVAGYIGAKTGRSSSVIARTSFGAAQARFIVGMTIFIVSLGWWALQTAVAGNAISAMLGIDYENEFMPWAIVTVIVGLLFAIPSIIGYGSMKWTDYIAVPAGLLLIIGGIFYALQNTGWSTIMSWRPEPSMTFLAALSLVIGINVSQWVIASDYTRYAKPKVKDNVLIPLGIIAVGFPLFYVGAIMSVGVGDADIVNVMMNLGFPVWGFLILWFATWTSQLVNNYSMGLAMANIFNVNSNKGRAILTLIGTIIAIIIALAGILDYFMDFLYMTALIYPAIAGVMMADFFFIRKQQWVDNKGWNWMATIALVVGVLVGYLTQYVNTFGIPAVQSLIASGIVYFAVMKVKAAVKPDHFTGLVKAEATNPELDQKTELV</sequence>
<dbReference type="PANTHER" id="PTHR30569:SF0">
    <property type="entry name" value="CYTOSINE PERMEASE"/>
    <property type="match status" value="1"/>
</dbReference>
<feature type="transmembrane region" description="Helical" evidence="6">
    <location>
        <begin position="171"/>
        <end position="189"/>
    </location>
</feature>
<feature type="transmembrane region" description="Helical" evidence="6">
    <location>
        <begin position="31"/>
        <end position="53"/>
    </location>
</feature>
<feature type="transmembrane region" description="Helical" evidence="6">
    <location>
        <begin position="241"/>
        <end position="265"/>
    </location>
</feature>
<dbReference type="OrthoDB" id="9773246at2"/>
<reference evidence="7 8" key="1">
    <citation type="submission" date="2014-09" db="EMBL/GenBank/DDBJ databases">
        <authorList>
            <person name="Urmite Genomes Urmite Genomes"/>
        </authorList>
    </citation>
    <scope>NUCLEOTIDE SEQUENCE [LARGE SCALE GENOMIC DNA]</scope>
    <source>
        <strain evidence="7 8">ES2</strain>
    </source>
</reference>
<dbReference type="AlphaFoldDB" id="A0A098ENL0"/>
<keyword evidence="3 6" id="KW-0812">Transmembrane</keyword>
<gene>
    <name evidence="7" type="primary">codB</name>
    <name evidence="7" type="ORF">BN1080_02881</name>
</gene>
<organism evidence="7 8">
    <name type="scientific">Planococcus massiliensis</name>
    <dbReference type="NCBI Taxonomy" id="1499687"/>
    <lineage>
        <taxon>Bacteria</taxon>
        <taxon>Bacillati</taxon>
        <taxon>Bacillota</taxon>
        <taxon>Bacilli</taxon>
        <taxon>Bacillales</taxon>
        <taxon>Caryophanaceae</taxon>
        <taxon>Planococcus</taxon>
    </lineage>
</organism>
<feature type="transmembrane region" description="Helical" evidence="6">
    <location>
        <begin position="59"/>
        <end position="83"/>
    </location>
</feature>
<name>A0A098ENL0_9BACL</name>
<dbReference type="PANTHER" id="PTHR30569">
    <property type="entry name" value="CYTOSINE TRANSPORTER CODB"/>
    <property type="match status" value="1"/>
</dbReference>
<evidence type="ECO:0000313" key="7">
    <source>
        <dbReference type="EMBL" id="CEG23874.1"/>
    </source>
</evidence>
<feature type="transmembrane region" description="Helical" evidence="6">
    <location>
        <begin position="104"/>
        <end position="129"/>
    </location>
</feature>
<evidence type="ECO:0000256" key="5">
    <source>
        <dbReference type="ARBA" id="ARBA00023136"/>
    </source>
</evidence>
<evidence type="ECO:0000256" key="4">
    <source>
        <dbReference type="ARBA" id="ARBA00022989"/>
    </source>
</evidence>
<dbReference type="Proteomes" id="UP000043699">
    <property type="component" value="Unassembled WGS sequence"/>
</dbReference>
<dbReference type="GO" id="GO:0015209">
    <property type="term" value="F:cytosine transmembrane transporter activity"/>
    <property type="evidence" value="ECO:0007669"/>
    <property type="project" value="InterPro"/>
</dbReference>